<protein>
    <submittedName>
        <fullName evidence="1">Uncharacterized protein</fullName>
    </submittedName>
</protein>
<reference evidence="2" key="1">
    <citation type="journal article" date="2009" name="PLoS Genet.">
        <title>Organised genome dynamics in the Escherichia coli species results in highly diverse adaptive paths.</title>
        <authorList>
            <person name="Touchon M."/>
            <person name="Hoede C."/>
            <person name="Tenaillon O."/>
            <person name="Barbe V."/>
            <person name="Baeriswyl S."/>
            <person name="Bidet P."/>
            <person name="Bingen E."/>
            <person name="Bonacorsi S."/>
            <person name="Bouchier C."/>
            <person name="Bouvet O."/>
            <person name="Calteau A."/>
            <person name="Chiapello H."/>
            <person name="Clermont O."/>
            <person name="Cruveiller S."/>
            <person name="Danchin A."/>
            <person name="Diard M."/>
            <person name="Dossat C."/>
            <person name="Karoui M.E."/>
            <person name="Frapy E."/>
            <person name="Garry L."/>
            <person name="Ghigo J.M."/>
            <person name="Gilles A.M."/>
            <person name="Johnson J."/>
            <person name="Le Bouguenec C."/>
            <person name="Lescat M."/>
            <person name="Mangenot S."/>
            <person name="Martinez-Jehanne V."/>
            <person name="Matic I."/>
            <person name="Nassif X."/>
            <person name="Oztas S."/>
            <person name="Petit M.A."/>
            <person name="Pichon C."/>
            <person name="Rouy Z."/>
            <person name="Ruf C.S."/>
            <person name="Schneider D."/>
            <person name="Tourret J."/>
            <person name="Vacherie B."/>
            <person name="Vallenet D."/>
            <person name="Medigue C."/>
            <person name="Rocha E.P.C."/>
            <person name="Denamur E."/>
        </authorList>
    </citation>
    <scope>NUCLEOTIDE SEQUENCE [LARGE SCALE GENOMIC DNA]</scope>
    <source>
        <strain evidence="2">ATCC 35469 / DSM 13698 / BCRC 15582 / CCUG 18766 / IAM 14443 / JCM 21226 / LMG 7866 / NBRC 102419 / NCTC 12128 / CDC 0568-73</strain>
    </source>
</reference>
<organism evidence="1 2">
    <name type="scientific">Escherichia fergusonii (strain ATCC 35469 / DSM 13698 / CCUG 18766 / IAM 14443 / JCM 21226 / LMG 7866 / NBRC 102419 / NCTC 12128 / CDC 0568-73)</name>
    <dbReference type="NCBI Taxonomy" id="585054"/>
    <lineage>
        <taxon>Bacteria</taxon>
        <taxon>Pseudomonadati</taxon>
        <taxon>Pseudomonadota</taxon>
        <taxon>Gammaproteobacteria</taxon>
        <taxon>Enterobacterales</taxon>
        <taxon>Enterobacteriaceae</taxon>
        <taxon>Escherichia</taxon>
    </lineage>
</organism>
<name>B7LQ61_ESCF3</name>
<dbReference type="HOGENOM" id="CLU_3135743_0_0_6"/>
<keyword evidence="2" id="KW-1185">Reference proteome</keyword>
<evidence type="ECO:0000313" key="1">
    <source>
        <dbReference type="EMBL" id="CAQ88858.1"/>
    </source>
</evidence>
<accession>B7LQ61</accession>
<evidence type="ECO:0000313" key="2">
    <source>
        <dbReference type="Proteomes" id="UP000000745"/>
    </source>
</evidence>
<proteinExistence type="predicted"/>
<dbReference type="Proteomes" id="UP000000745">
    <property type="component" value="Chromosome"/>
</dbReference>
<sequence length="49" mass="5840">MAKWYRVRIYAEQDGRGLDRLKYSFSDFRYVFSEAINDETSSPAKPPDY</sequence>
<dbReference type="AlphaFoldDB" id="B7LQ61"/>
<dbReference type="KEGG" id="efe:EFER_1336"/>
<dbReference type="EMBL" id="CU928158">
    <property type="protein sequence ID" value="CAQ88858.1"/>
    <property type="molecule type" value="Genomic_DNA"/>
</dbReference>
<gene>
    <name evidence="1" type="ordered locus">EFER_1336</name>
</gene>